<sequence>MSVTEQYILDTYRAQRLGEPAPPAPGVRDWEVVRELRDHRRFRAVVAGRPARGRVRSVLARLLRTRPTPGPRPR</sequence>
<comment type="caution">
    <text evidence="1">The sequence shown here is derived from an EMBL/GenBank/DDBJ whole genome shotgun (WGS) entry which is preliminary data.</text>
</comment>
<dbReference type="AlphaFoldDB" id="A0A5N8XT50"/>
<reference evidence="1 2" key="1">
    <citation type="submission" date="2019-07" db="EMBL/GenBank/DDBJ databases">
        <title>New species of Amycolatopsis and Streptomyces.</title>
        <authorList>
            <person name="Duangmal K."/>
            <person name="Teo W.F.A."/>
            <person name="Lipun K."/>
        </authorList>
    </citation>
    <scope>NUCLEOTIDE SEQUENCE [LARGE SCALE GENOMIC DNA]</scope>
    <source>
        <strain evidence="1 2">NBRC 106415</strain>
    </source>
</reference>
<dbReference type="Proteomes" id="UP000400924">
    <property type="component" value="Unassembled WGS sequence"/>
</dbReference>
<gene>
    <name evidence="1" type="ORF">FNH08_37110</name>
</gene>
<evidence type="ECO:0000313" key="2">
    <source>
        <dbReference type="Proteomes" id="UP000400924"/>
    </source>
</evidence>
<dbReference type="RefSeq" id="WP_322726106.1">
    <property type="nucleotide sequence ID" value="NZ_VJZC01000430.1"/>
</dbReference>
<dbReference type="EMBL" id="VJZC01000430">
    <property type="protein sequence ID" value="MPY62572.1"/>
    <property type="molecule type" value="Genomic_DNA"/>
</dbReference>
<organism evidence="1 2">
    <name type="scientific">Streptomyces spongiae</name>
    <dbReference type="NCBI Taxonomy" id="565072"/>
    <lineage>
        <taxon>Bacteria</taxon>
        <taxon>Bacillati</taxon>
        <taxon>Actinomycetota</taxon>
        <taxon>Actinomycetes</taxon>
        <taxon>Kitasatosporales</taxon>
        <taxon>Streptomycetaceae</taxon>
        <taxon>Streptomyces</taxon>
    </lineage>
</organism>
<accession>A0A5N8XT50</accession>
<name>A0A5N8XT50_9ACTN</name>
<proteinExistence type="predicted"/>
<keyword evidence="2" id="KW-1185">Reference proteome</keyword>
<evidence type="ECO:0000313" key="1">
    <source>
        <dbReference type="EMBL" id="MPY62572.1"/>
    </source>
</evidence>
<protein>
    <submittedName>
        <fullName evidence="1">Uncharacterized protein</fullName>
    </submittedName>
</protein>